<organism evidence="1 2">
    <name type="scientific">Streptomyces niveiscabiei</name>
    <dbReference type="NCBI Taxonomy" id="164115"/>
    <lineage>
        <taxon>Bacteria</taxon>
        <taxon>Bacillati</taxon>
        <taxon>Actinomycetota</taxon>
        <taxon>Actinomycetes</taxon>
        <taxon>Kitasatosporales</taxon>
        <taxon>Streptomycetaceae</taxon>
        <taxon>Streptomyces</taxon>
    </lineage>
</organism>
<evidence type="ECO:0000313" key="2">
    <source>
        <dbReference type="Proteomes" id="UP001631957"/>
    </source>
</evidence>
<evidence type="ECO:0000313" key="1">
    <source>
        <dbReference type="EMBL" id="MFM9611483.1"/>
    </source>
</evidence>
<sequence>MGEYRGSCGPGPDQSESGISWRDQTCLICGSADVVWTYRLDPGEPHLDFALDVVGEWPVAEEVVRVLRGSLVGGPVRR</sequence>
<dbReference type="Proteomes" id="UP001631957">
    <property type="component" value="Unassembled WGS sequence"/>
</dbReference>
<protein>
    <submittedName>
        <fullName evidence="1">Uncharacterized protein</fullName>
    </submittedName>
</protein>
<reference evidence="1 2" key="1">
    <citation type="submission" date="2024-12" db="EMBL/GenBank/DDBJ databases">
        <title>Forecasting of Potato common scab and diversities of Pathogenic streptomyces spp. in china.</title>
        <authorList>
            <person name="Handique U."/>
            <person name="Wu J."/>
        </authorList>
    </citation>
    <scope>NUCLEOTIDE SEQUENCE [LARGE SCALE GENOMIC DNA]</scope>
    <source>
        <strain evidence="1 2">ZRIMU1530</strain>
    </source>
</reference>
<dbReference type="RefSeq" id="WP_409123843.1">
    <property type="nucleotide sequence ID" value="NZ_JBJVNI010000012.1"/>
</dbReference>
<accession>A0ABW9HXD2</accession>
<keyword evidence="2" id="KW-1185">Reference proteome</keyword>
<comment type="caution">
    <text evidence="1">The sequence shown here is derived from an EMBL/GenBank/DDBJ whole genome shotgun (WGS) entry which is preliminary data.</text>
</comment>
<dbReference type="EMBL" id="JBJVNI010000012">
    <property type="protein sequence ID" value="MFM9611483.1"/>
    <property type="molecule type" value="Genomic_DNA"/>
</dbReference>
<name>A0ABW9HXD2_9ACTN</name>
<gene>
    <name evidence="1" type="ORF">ACKI18_22560</name>
</gene>
<proteinExistence type="predicted"/>